<feature type="signal peptide" evidence="1">
    <location>
        <begin position="1"/>
        <end position="28"/>
    </location>
</feature>
<keyword evidence="3" id="KW-1185">Reference proteome</keyword>
<evidence type="ECO:0000313" key="2">
    <source>
        <dbReference type="EMBL" id="TDN89628.1"/>
    </source>
</evidence>
<evidence type="ECO:0000313" key="3">
    <source>
        <dbReference type="Proteomes" id="UP000294737"/>
    </source>
</evidence>
<sequence length="235" mass="26223">MHPFSRLISKRLYVLLVALGIHAPVVHAGRPMAVDDAAIINPQGCELETWVQKNQSETQYWALPSCNISGNFELTLGSVRTVSDQDKQTAIVMQGKTVMKRLDTNGWGAGLVIGNQFDKDKSPAGDIYVNVPVSFSYMDDYFLVHVNSGWLHKRDSGRDLMTWGVGSELQVTERTGFTSEVYRQDVGKPYYQLGIRHQLIPNRLQIDASYGNRFNGGDNRFFSIGIVLSVDALIP</sequence>
<comment type="caution">
    <text evidence="2">The sequence shown here is derived from an EMBL/GenBank/DDBJ whole genome shotgun (WGS) entry which is preliminary data.</text>
</comment>
<organism evidence="2 3">
    <name type="scientific">Herminiimonas fonticola</name>
    <dbReference type="NCBI Taxonomy" id="303380"/>
    <lineage>
        <taxon>Bacteria</taxon>
        <taxon>Pseudomonadati</taxon>
        <taxon>Pseudomonadota</taxon>
        <taxon>Betaproteobacteria</taxon>
        <taxon>Burkholderiales</taxon>
        <taxon>Oxalobacteraceae</taxon>
        <taxon>Herminiimonas</taxon>
    </lineage>
</organism>
<proteinExistence type="predicted"/>
<evidence type="ECO:0000256" key="1">
    <source>
        <dbReference type="SAM" id="SignalP"/>
    </source>
</evidence>
<dbReference type="Proteomes" id="UP000294737">
    <property type="component" value="Unassembled WGS sequence"/>
</dbReference>
<evidence type="ECO:0008006" key="4">
    <source>
        <dbReference type="Google" id="ProtNLM"/>
    </source>
</evidence>
<dbReference type="EMBL" id="SNWF01000005">
    <property type="protein sequence ID" value="TDN89628.1"/>
    <property type="molecule type" value="Genomic_DNA"/>
</dbReference>
<gene>
    <name evidence="2" type="ORF">EV677_1687</name>
</gene>
<protein>
    <recommendedName>
        <fullName evidence="4">Outer membrane beta-barrel porin/alpha-amylase</fullName>
    </recommendedName>
</protein>
<dbReference type="AlphaFoldDB" id="A0A4V6PRG5"/>
<name>A0A4V6PRG5_9BURK</name>
<reference evidence="2 3" key="1">
    <citation type="submission" date="2019-03" db="EMBL/GenBank/DDBJ databases">
        <title>Genomic Encyclopedia of Type Strains, Phase IV (KMG-IV): sequencing the most valuable type-strain genomes for metagenomic binning, comparative biology and taxonomic classification.</title>
        <authorList>
            <person name="Goeker M."/>
        </authorList>
    </citation>
    <scope>NUCLEOTIDE SEQUENCE [LARGE SCALE GENOMIC DNA]</scope>
    <source>
        <strain evidence="2 3">DSM 18555</strain>
    </source>
</reference>
<accession>A0A4V6PRG5</accession>
<feature type="chain" id="PRO_5020992466" description="Outer membrane beta-barrel porin/alpha-amylase" evidence="1">
    <location>
        <begin position="29"/>
        <end position="235"/>
    </location>
</feature>
<keyword evidence="1" id="KW-0732">Signal</keyword>